<organism evidence="1 2">
    <name type="scientific">Streptomyces meridianus</name>
    <dbReference type="NCBI Taxonomy" id="2938945"/>
    <lineage>
        <taxon>Bacteria</taxon>
        <taxon>Bacillati</taxon>
        <taxon>Actinomycetota</taxon>
        <taxon>Actinomycetes</taxon>
        <taxon>Kitasatosporales</taxon>
        <taxon>Streptomycetaceae</taxon>
        <taxon>Streptomyces</taxon>
    </lineage>
</organism>
<dbReference type="PANTHER" id="PTHR43384:SF14">
    <property type="entry name" value="ESX-1 SECRETION-ASSOCIATED PROTEIN ESPI"/>
    <property type="match status" value="1"/>
</dbReference>
<dbReference type="Proteomes" id="UP001167160">
    <property type="component" value="Unassembled WGS sequence"/>
</dbReference>
<sequence length="312" mass="32733">MPTATPVSVTTVAPELAQAQGKLLNGDSAARRTGRSLRKLVGSSAAREVEIATRVARDIQQPVGDGRQIVVTSIRGGAGKTTVSALLGRTLEHYRHDPVLTLEADPALGTLPVRLGAPVVRWTCGDLARIVDPSMQLTDVTGYLVQLPDGGWLLPGSQGRVGARLDPADYGSVVVALRRFFAMTVVDCETLPSELARTALAAAHARVLVAPATLEGVTSTRSVLDWMGGLPRPLMLPGTVVVLASHSPHMTIDLDAAAAHLRLDGVRVLPLPYDRHLAAGGAIRMALLGSATQEALGELAAELVNRAVHGPR</sequence>
<evidence type="ECO:0000313" key="1">
    <source>
        <dbReference type="EMBL" id="MCM2576000.1"/>
    </source>
</evidence>
<dbReference type="InterPro" id="IPR027417">
    <property type="entry name" value="P-loop_NTPase"/>
</dbReference>
<keyword evidence="2" id="KW-1185">Reference proteome</keyword>
<dbReference type="Gene3D" id="3.40.50.300">
    <property type="entry name" value="P-loop containing nucleotide triphosphate hydrolases"/>
    <property type="match status" value="1"/>
</dbReference>
<comment type="caution">
    <text evidence="1">The sequence shown here is derived from an EMBL/GenBank/DDBJ whole genome shotgun (WGS) entry which is preliminary data.</text>
</comment>
<dbReference type="SUPFAM" id="SSF52540">
    <property type="entry name" value="P-loop containing nucleoside triphosphate hydrolases"/>
    <property type="match status" value="1"/>
</dbReference>
<dbReference type="EMBL" id="JAMQGM010000001">
    <property type="protein sequence ID" value="MCM2576000.1"/>
    <property type="molecule type" value="Genomic_DNA"/>
</dbReference>
<accession>A0ABT0X131</accession>
<dbReference type="RefSeq" id="WP_251408017.1">
    <property type="nucleotide sequence ID" value="NZ_JAMQGM010000001.1"/>
</dbReference>
<evidence type="ECO:0000313" key="2">
    <source>
        <dbReference type="Proteomes" id="UP001167160"/>
    </source>
</evidence>
<dbReference type="InterPro" id="IPR050625">
    <property type="entry name" value="ParA/MinD_ATPase"/>
</dbReference>
<name>A0ABT0X131_9ACTN</name>
<gene>
    <name evidence="1" type="ORF">M1E25_01290</name>
</gene>
<reference evidence="1" key="1">
    <citation type="journal article" date="2023" name="Int. J. Syst. Evol. Microbiol.">
        <title>Streptomyces meridianus sp. nov. isolated from brackish water of the Tagus estuary in Alcochete, Portugal.</title>
        <authorList>
            <person name="Santos J.D.N."/>
            <person name="Klimek D."/>
            <person name="Calusinska M."/>
            <person name="Lobo Da Cunha A."/>
            <person name="Catita J."/>
            <person name="Goncalves H."/>
            <person name="Gonzalez I."/>
            <person name="Reyes F."/>
            <person name="Lage O.M."/>
        </authorList>
    </citation>
    <scope>NUCLEOTIDE SEQUENCE</scope>
    <source>
        <strain evidence="1">MTZ3.1</strain>
    </source>
</reference>
<dbReference type="PANTHER" id="PTHR43384">
    <property type="entry name" value="SEPTUM SITE-DETERMINING PROTEIN MIND HOMOLOG, CHLOROPLASTIC-RELATED"/>
    <property type="match status" value="1"/>
</dbReference>
<protein>
    <submittedName>
        <fullName evidence="1">Type VII secretion protein</fullName>
    </submittedName>
</protein>
<proteinExistence type="predicted"/>